<keyword evidence="2" id="KW-1185">Reference proteome</keyword>
<proteinExistence type="predicted"/>
<reference evidence="1 2" key="1">
    <citation type="submission" date="2007-06" db="EMBL/GenBank/DDBJ databases">
        <authorList>
            <person name="Shimkets L."/>
            <person name="Ferriera S."/>
            <person name="Johnson J."/>
            <person name="Kravitz S."/>
            <person name="Beeson K."/>
            <person name="Sutton G."/>
            <person name="Rogers Y.-H."/>
            <person name="Friedman R."/>
            <person name="Frazier M."/>
            <person name="Venter J.C."/>
        </authorList>
    </citation>
    <scope>NUCLEOTIDE SEQUENCE [LARGE SCALE GENOMIC DNA]</scope>
    <source>
        <strain evidence="1 2">SIR-1</strain>
    </source>
</reference>
<accession>A6FYD8</accession>
<dbReference type="AlphaFoldDB" id="A6FYD8"/>
<evidence type="ECO:0000313" key="1">
    <source>
        <dbReference type="EMBL" id="EDM81517.1"/>
    </source>
</evidence>
<evidence type="ECO:0000313" key="2">
    <source>
        <dbReference type="Proteomes" id="UP000005801"/>
    </source>
</evidence>
<comment type="caution">
    <text evidence="1">The sequence shown here is derived from an EMBL/GenBank/DDBJ whole genome shotgun (WGS) entry which is preliminary data.</text>
</comment>
<dbReference type="Proteomes" id="UP000005801">
    <property type="component" value="Unassembled WGS sequence"/>
</dbReference>
<sequence length="84" mass="8918">MDLPGRDARHGGWLTGAQALDEVLAGEVLRVFDGEVLGVVAEDFFDFGVLASGSEGGDVEVELRGFSLDRGALENFRCGSEKTT</sequence>
<organism evidence="1 2">
    <name type="scientific">Plesiocystis pacifica SIR-1</name>
    <dbReference type="NCBI Taxonomy" id="391625"/>
    <lineage>
        <taxon>Bacteria</taxon>
        <taxon>Pseudomonadati</taxon>
        <taxon>Myxococcota</taxon>
        <taxon>Polyangia</taxon>
        <taxon>Nannocystales</taxon>
        <taxon>Nannocystaceae</taxon>
        <taxon>Plesiocystis</taxon>
    </lineage>
</organism>
<dbReference type="STRING" id="391625.PPSIR1_40040"/>
<name>A6FYD8_9BACT</name>
<gene>
    <name evidence="1" type="ORF">PPSIR1_40040</name>
</gene>
<dbReference type="EMBL" id="ABCS01000003">
    <property type="protein sequence ID" value="EDM81517.1"/>
    <property type="molecule type" value="Genomic_DNA"/>
</dbReference>
<protein>
    <submittedName>
        <fullName evidence="1">Uncharacterized protein</fullName>
    </submittedName>
</protein>